<organism evidence="7 8">
    <name type="scientific">Paenibacillus terrae</name>
    <dbReference type="NCBI Taxonomy" id="159743"/>
    <lineage>
        <taxon>Bacteria</taxon>
        <taxon>Bacillati</taxon>
        <taxon>Bacillota</taxon>
        <taxon>Bacilli</taxon>
        <taxon>Bacillales</taxon>
        <taxon>Paenibacillaceae</taxon>
        <taxon>Paenibacillus</taxon>
    </lineage>
</organism>
<dbReference type="GO" id="GO:0003677">
    <property type="term" value="F:DNA binding"/>
    <property type="evidence" value="ECO:0007669"/>
    <property type="project" value="InterPro"/>
</dbReference>
<dbReference type="Pfam" id="PF04542">
    <property type="entry name" value="Sigma70_r2"/>
    <property type="match status" value="1"/>
</dbReference>
<dbReference type="InterPro" id="IPR013324">
    <property type="entry name" value="RNA_pol_sigma_r3/r4-like"/>
</dbReference>
<dbReference type="InterPro" id="IPR007627">
    <property type="entry name" value="RNA_pol_sigma70_r2"/>
</dbReference>
<feature type="domain" description="RNA polymerase sigma factor 70 region 4 type 2" evidence="6">
    <location>
        <begin position="110"/>
        <end position="161"/>
    </location>
</feature>
<keyword evidence="3" id="KW-0731">Sigma factor</keyword>
<dbReference type="NCBIfam" id="TIGR02937">
    <property type="entry name" value="sigma70-ECF"/>
    <property type="match status" value="1"/>
</dbReference>
<dbReference type="InterPro" id="IPR013325">
    <property type="entry name" value="RNA_pol_sigma_r2"/>
</dbReference>
<dbReference type="InterPro" id="IPR014284">
    <property type="entry name" value="RNA_pol_sigma-70_dom"/>
</dbReference>
<dbReference type="PANTHER" id="PTHR43133:SF51">
    <property type="entry name" value="RNA POLYMERASE SIGMA FACTOR"/>
    <property type="match status" value="1"/>
</dbReference>
<dbReference type="EMBL" id="PNXQ01000005">
    <property type="protein sequence ID" value="TKH45536.1"/>
    <property type="molecule type" value="Genomic_DNA"/>
</dbReference>
<dbReference type="CDD" id="cd06171">
    <property type="entry name" value="Sigma70_r4"/>
    <property type="match status" value="1"/>
</dbReference>
<keyword evidence="2" id="KW-0805">Transcription regulation</keyword>
<evidence type="ECO:0000256" key="4">
    <source>
        <dbReference type="ARBA" id="ARBA00023163"/>
    </source>
</evidence>
<accession>A0A4U2Q456</accession>
<protein>
    <submittedName>
        <fullName evidence="7">RNA polymerase</fullName>
    </submittedName>
</protein>
<evidence type="ECO:0000313" key="7">
    <source>
        <dbReference type="EMBL" id="TKH45536.1"/>
    </source>
</evidence>
<dbReference type="SUPFAM" id="SSF88946">
    <property type="entry name" value="Sigma2 domain of RNA polymerase sigma factors"/>
    <property type="match status" value="1"/>
</dbReference>
<comment type="caution">
    <text evidence="7">The sequence shown here is derived from an EMBL/GenBank/DDBJ whole genome shotgun (WGS) entry which is preliminary data.</text>
</comment>
<sequence length="179" mass="20717">MNIVNEVKKAQGGDRRAFVNIIREVESDLYGMAHSILRNEQDSADALQEAILRAYKSLGTLRDGSLFKTWMYRIVINESNKIANKRSRSVTVSEFSHHQMSISGEYENIELHEAVEQLEEPMRIVIMLRYFYDLNIKEISKALDISESLVKTRLYRARKSLLRKLSNPGERGTPIHGRY</sequence>
<evidence type="ECO:0000256" key="2">
    <source>
        <dbReference type="ARBA" id="ARBA00023015"/>
    </source>
</evidence>
<dbReference type="InterPro" id="IPR039425">
    <property type="entry name" value="RNA_pol_sigma-70-like"/>
</dbReference>
<dbReference type="GO" id="GO:0006352">
    <property type="term" value="P:DNA-templated transcription initiation"/>
    <property type="evidence" value="ECO:0007669"/>
    <property type="project" value="InterPro"/>
</dbReference>
<name>A0A4U2Q456_9BACL</name>
<feature type="domain" description="RNA polymerase sigma-70 region 2" evidence="5">
    <location>
        <begin position="22"/>
        <end position="80"/>
    </location>
</feature>
<proteinExistence type="inferred from homology"/>
<evidence type="ECO:0000256" key="3">
    <source>
        <dbReference type="ARBA" id="ARBA00023082"/>
    </source>
</evidence>
<keyword evidence="4" id="KW-0804">Transcription</keyword>
<dbReference type="Proteomes" id="UP000308114">
    <property type="component" value="Unassembled WGS sequence"/>
</dbReference>
<dbReference type="PANTHER" id="PTHR43133">
    <property type="entry name" value="RNA POLYMERASE ECF-TYPE SIGMA FACTO"/>
    <property type="match status" value="1"/>
</dbReference>
<reference evidence="7 8" key="1">
    <citation type="submission" date="2018-01" db="EMBL/GenBank/DDBJ databases">
        <title>Bacillales members from the olive rhizosphere are effective biological control agents against Verticillium dahliae.</title>
        <authorList>
            <person name="Gomez-Lama C."/>
            <person name="Legarda G."/>
            <person name="Ruano-Rosa D."/>
            <person name="Pizarro-Tobias P."/>
            <person name="Valverde-Corredor A."/>
            <person name="Niqui J.L."/>
            <person name="Trivino J.C."/>
            <person name="Roca A."/>
            <person name="Mercado-Blanco J."/>
        </authorList>
    </citation>
    <scope>NUCLEOTIDE SEQUENCE [LARGE SCALE GENOMIC DNA]</scope>
    <source>
        <strain evidence="7 8">PIC167</strain>
    </source>
</reference>
<evidence type="ECO:0000256" key="1">
    <source>
        <dbReference type="ARBA" id="ARBA00010641"/>
    </source>
</evidence>
<dbReference type="Gene3D" id="1.10.10.10">
    <property type="entry name" value="Winged helix-like DNA-binding domain superfamily/Winged helix DNA-binding domain"/>
    <property type="match status" value="1"/>
</dbReference>
<dbReference type="GO" id="GO:0016987">
    <property type="term" value="F:sigma factor activity"/>
    <property type="evidence" value="ECO:0007669"/>
    <property type="project" value="UniProtKB-KW"/>
</dbReference>
<evidence type="ECO:0000259" key="5">
    <source>
        <dbReference type="Pfam" id="PF04542"/>
    </source>
</evidence>
<gene>
    <name evidence="7" type="ORF">C1I60_03470</name>
</gene>
<evidence type="ECO:0000313" key="8">
    <source>
        <dbReference type="Proteomes" id="UP000308114"/>
    </source>
</evidence>
<dbReference type="AlphaFoldDB" id="A0A4U2Q456"/>
<dbReference type="InterPro" id="IPR036388">
    <property type="entry name" value="WH-like_DNA-bd_sf"/>
</dbReference>
<dbReference type="SUPFAM" id="SSF88659">
    <property type="entry name" value="Sigma3 and sigma4 domains of RNA polymerase sigma factors"/>
    <property type="match status" value="1"/>
</dbReference>
<comment type="similarity">
    <text evidence="1">Belongs to the sigma-70 factor family. ECF subfamily.</text>
</comment>
<evidence type="ECO:0000259" key="6">
    <source>
        <dbReference type="Pfam" id="PF08281"/>
    </source>
</evidence>
<dbReference type="Pfam" id="PF08281">
    <property type="entry name" value="Sigma70_r4_2"/>
    <property type="match status" value="1"/>
</dbReference>
<dbReference type="InterPro" id="IPR013249">
    <property type="entry name" value="RNA_pol_sigma70_r4_t2"/>
</dbReference>
<dbReference type="Gene3D" id="1.10.1740.10">
    <property type="match status" value="1"/>
</dbReference>